<dbReference type="PANTHER" id="PTHR35149">
    <property type="entry name" value="SLL5132 PROTEIN"/>
    <property type="match status" value="1"/>
</dbReference>
<dbReference type="EMBL" id="FRBD01000012">
    <property type="protein sequence ID" value="SHK79987.1"/>
    <property type="molecule type" value="Genomic_DNA"/>
</dbReference>
<feature type="domain" description="GmrSD restriction endonucleases N-terminal" evidence="1">
    <location>
        <begin position="13"/>
        <end position="236"/>
    </location>
</feature>
<gene>
    <name evidence="2" type="ORF">SAMN05216463_11285</name>
</gene>
<accession>A0A1M6VEL3</accession>
<dbReference type="AlphaFoldDB" id="A0A1M6VEL3"/>
<evidence type="ECO:0000259" key="1">
    <source>
        <dbReference type="Pfam" id="PF03235"/>
    </source>
</evidence>
<organism evidence="2 3">
    <name type="scientific">Xylanibacter ruminicola</name>
    <name type="common">Prevotella ruminicola</name>
    <dbReference type="NCBI Taxonomy" id="839"/>
    <lineage>
        <taxon>Bacteria</taxon>
        <taxon>Pseudomonadati</taxon>
        <taxon>Bacteroidota</taxon>
        <taxon>Bacteroidia</taxon>
        <taxon>Bacteroidales</taxon>
        <taxon>Prevotellaceae</taxon>
        <taxon>Xylanibacter</taxon>
    </lineage>
</organism>
<protein>
    <submittedName>
        <fullName evidence="2">Uncharacterized conserved protein, contains ParB-like and HNH nuclease domains</fullName>
    </submittedName>
</protein>
<dbReference type="RefSeq" id="WP_073208639.1">
    <property type="nucleotide sequence ID" value="NZ_FRBD01000012.1"/>
</dbReference>
<dbReference type="Proteomes" id="UP000184130">
    <property type="component" value="Unassembled WGS sequence"/>
</dbReference>
<evidence type="ECO:0000313" key="3">
    <source>
        <dbReference type="Proteomes" id="UP000184130"/>
    </source>
</evidence>
<proteinExistence type="predicted"/>
<dbReference type="OrthoDB" id="9798761at2"/>
<evidence type="ECO:0000313" key="2">
    <source>
        <dbReference type="EMBL" id="SHK79987.1"/>
    </source>
</evidence>
<sequence>MKAPKEYTIQELLGKISEEKIQFKIPGYQRGYKWTKTQADQLIDDLISYGTQQKLIGSDYSYQAQNQKSASAYYLQPISVCPTAEDGNVYDVIDGQQRLTTIWLLLYACHKNKNKIDNIECPQFSLEYESFASWQDEFNGIENDDFDAFKCKSLNHFHIHEVFSTFIKRVGNLQKGNKNNKVKAKTIYQILLYNTKIIWSDISSDGTTNQDSIRTFTNLNSGKIPLTCGELIKGLVLQENKFRKIQGSTNDTVKDEDQRLLLAIQDLIKKSRESKALYDKIAHEWDEFERELHDEKLWQFIYNKEANYIYDTRLEYIFNLIEKTDKGDDSMHSFYKLYDRVTENPVEEIKLFWDNVEKYMATIREWYKDKEYYHLIGYLVATTPWISVNDDKQKNKIIDKTVISYLINGLYGDNGDKWSKSTLRDKIKKLIIKSLINVKEDSPESDDGQLDPDILDNLRYNQDNDAICRYLLFFNIHTILMQEGEERFPFNRYKEERWDIEHIASQTDFNSLKKDSNEAKLWALHIIQYFTGLKVDNYIEEGRISKGKNTFIGKKVRELPENDLNKLQEYINNSFQDSDSDKKKLCQSLKEYLCGNSDMLSIQQQLKDLGLGATMPDEEKDKIGNLTLLNMSINRGYGNAIFPVKRMTIQDELQKGYFVPPCTQRVFQKAYSRKFDQLYVWNEQDAEAYLESMKEAINTFNEIKGTYAEYKLTKINS</sequence>
<reference evidence="2 3" key="1">
    <citation type="submission" date="2016-11" db="EMBL/GenBank/DDBJ databases">
        <authorList>
            <person name="Jaros S."/>
            <person name="Januszkiewicz K."/>
            <person name="Wedrychowicz H."/>
        </authorList>
    </citation>
    <scope>NUCLEOTIDE SEQUENCE [LARGE SCALE GENOMIC DNA]</scope>
    <source>
        <strain evidence="2 3">KHT3</strain>
    </source>
</reference>
<dbReference type="InterPro" id="IPR004919">
    <property type="entry name" value="GmrSD_N"/>
</dbReference>
<name>A0A1M6VEL3_XYLRU</name>
<dbReference type="Pfam" id="PF03235">
    <property type="entry name" value="GmrSD_N"/>
    <property type="match status" value="1"/>
</dbReference>
<dbReference type="PANTHER" id="PTHR35149:SF1">
    <property type="entry name" value="DUF5655 DOMAIN-CONTAINING PROTEIN"/>
    <property type="match status" value="1"/>
</dbReference>